<organism evidence="2 3">
    <name type="scientific">Melanomma pulvis-pyrius CBS 109.77</name>
    <dbReference type="NCBI Taxonomy" id="1314802"/>
    <lineage>
        <taxon>Eukaryota</taxon>
        <taxon>Fungi</taxon>
        <taxon>Dikarya</taxon>
        <taxon>Ascomycota</taxon>
        <taxon>Pezizomycotina</taxon>
        <taxon>Dothideomycetes</taxon>
        <taxon>Pleosporomycetidae</taxon>
        <taxon>Pleosporales</taxon>
        <taxon>Melanommataceae</taxon>
        <taxon>Melanomma</taxon>
    </lineage>
</organism>
<reference evidence="2" key="1">
    <citation type="journal article" date="2020" name="Stud. Mycol.">
        <title>101 Dothideomycetes genomes: a test case for predicting lifestyles and emergence of pathogens.</title>
        <authorList>
            <person name="Haridas S."/>
            <person name="Albert R."/>
            <person name="Binder M."/>
            <person name="Bloem J."/>
            <person name="Labutti K."/>
            <person name="Salamov A."/>
            <person name="Andreopoulos B."/>
            <person name="Baker S."/>
            <person name="Barry K."/>
            <person name="Bills G."/>
            <person name="Bluhm B."/>
            <person name="Cannon C."/>
            <person name="Castanera R."/>
            <person name="Culley D."/>
            <person name="Daum C."/>
            <person name="Ezra D."/>
            <person name="Gonzalez J."/>
            <person name="Henrissat B."/>
            <person name="Kuo A."/>
            <person name="Liang C."/>
            <person name="Lipzen A."/>
            <person name="Lutzoni F."/>
            <person name="Magnuson J."/>
            <person name="Mondo S."/>
            <person name="Nolan M."/>
            <person name="Ohm R."/>
            <person name="Pangilinan J."/>
            <person name="Park H.-J."/>
            <person name="Ramirez L."/>
            <person name="Alfaro M."/>
            <person name="Sun H."/>
            <person name="Tritt A."/>
            <person name="Yoshinaga Y."/>
            <person name="Zwiers L.-H."/>
            <person name="Turgeon B."/>
            <person name="Goodwin S."/>
            <person name="Spatafora J."/>
            <person name="Crous P."/>
            <person name="Grigoriev I."/>
        </authorList>
    </citation>
    <scope>NUCLEOTIDE SEQUENCE</scope>
    <source>
        <strain evidence="2">CBS 109.77</strain>
    </source>
</reference>
<feature type="compositionally biased region" description="Low complexity" evidence="1">
    <location>
        <begin position="83"/>
        <end position="150"/>
    </location>
</feature>
<accession>A0A6A6WTG9</accession>
<feature type="region of interest" description="Disordered" evidence="1">
    <location>
        <begin position="1"/>
        <end position="55"/>
    </location>
</feature>
<dbReference type="AlphaFoldDB" id="A0A6A6WTG9"/>
<feature type="region of interest" description="Disordered" evidence="1">
    <location>
        <begin position="67"/>
        <end position="163"/>
    </location>
</feature>
<proteinExistence type="predicted"/>
<evidence type="ECO:0000256" key="1">
    <source>
        <dbReference type="SAM" id="MobiDB-lite"/>
    </source>
</evidence>
<keyword evidence="3" id="KW-1185">Reference proteome</keyword>
<feature type="compositionally biased region" description="Pro residues" evidence="1">
    <location>
        <begin position="1"/>
        <end position="15"/>
    </location>
</feature>
<dbReference type="OrthoDB" id="3934095at2759"/>
<evidence type="ECO:0000313" key="3">
    <source>
        <dbReference type="Proteomes" id="UP000799757"/>
    </source>
</evidence>
<name>A0A6A6WTG9_9PLEO</name>
<sequence length="202" mass="22091">MEPPPRSPTPTPPPRHPYHRLHPHPLPPRPESLEGMVPPPLSISKRSRTHSPPNFNAVHVAVFDIPHYAPPSTAGSSPPPSPTWSRSSRSSRSCTSTPASSAPSSPTSRPRALTYSSSPSPSSSSSSSSSFSSPSPTPSHWRTPWAPAPRRALRRKTSPRLETLRSLRAKDSDACLQRIYDQQTSAYLLGNIFPRLDAVWED</sequence>
<dbReference type="EMBL" id="MU002328">
    <property type="protein sequence ID" value="KAF2787369.1"/>
    <property type="molecule type" value="Genomic_DNA"/>
</dbReference>
<evidence type="ECO:0000313" key="2">
    <source>
        <dbReference type="EMBL" id="KAF2787369.1"/>
    </source>
</evidence>
<dbReference type="Proteomes" id="UP000799757">
    <property type="component" value="Unassembled WGS sequence"/>
</dbReference>
<protein>
    <submittedName>
        <fullName evidence="2">Uncharacterized protein</fullName>
    </submittedName>
</protein>
<gene>
    <name evidence="2" type="ORF">K505DRAFT_128003</name>
</gene>